<dbReference type="InterPro" id="IPR003378">
    <property type="entry name" value="Fringe-like_glycosylTrfase"/>
</dbReference>
<dbReference type="AlphaFoldDB" id="A0A6I9W0H3"/>
<evidence type="ECO:0000256" key="9">
    <source>
        <dbReference type="ARBA" id="ARBA00022968"/>
    </source>
</evidence>
<evidence type="ECO:0000256" key="12">
    <source>
        <dbReference type="SAM" id="Phobius"/>
    </source>
</evidence>
<dbReference type="Proteomes" id="UP000504615">
    <property type="component" value="Unplaced"/>
</dbReference>
<evidence type="ECO:0000256" key="7">
    <source>
        <dbReference type="ARBA" id="ARBA00022692"/>
    </source>
</evidence>
<dbReference type="GO" id="GO:0016020">
    <property type="term" value="C:membrane"/>
    <property type="evidence" value="ECO:0007669"/>
    <property type="project" value="UniProtKB-SubCell"/>
</dbReference>
<keyword evidence="10 12" id="KW-1133">Transmembrane helix</keyword>
<dbReference type="GeneID" id="105424552"/>
<evidence type="ECO:0000256" key="3">
    <source>
        <dbReference type="ARBA" id="ARBA00006462"/>
    </source>
</evidence>
<dbReference type="RefSeq" id="XP_011633146.1">
    <property type="nucleotide sequence ID" value="XM_011634844.2"/>
</dbReference>
<organism evidence="14 15">
    <name type="scientific">Pogonomyrmex barbatus</name>
    <name type="common">red harvester ant</name>
    <dbReference type="NCBI Taxonomy" id="144034"/>
    <lineage>
        <taxon>Eukaryota</taxon>
        <taxon>Metazoa</taxon>
        <taxon>Ecdysozoa</taxon>
        <taxon>Arthropoda</taxon>
        <taxon>Hexapoda</taxon>
        <taxon>Insecta</taxon>
        <taxon>Pterygota</taxon>
        <taxon>Neoptera</taxon>
        <taxon>Endopterygota</taxon>
        <taxon>Hymenoptera</taxon>
        <taxon>Apocrita</taxon>
        <taxon>Aculeata</taxon>
        <taxon>Formicoidea</taxon>
        <taxon>Formicidae</taxon>
        <taxon>Myrmicinae</taxon>
        <taxon>Pogonomyrmex</taxon>
    </lineage>
</organism>
<reference evidence="15" key="1">
    <citation type="submission" date="2025-08" db="UniProtKB">
        <authorList>
            <consortium name="RefSeq"/>
        </authorList>
    </citation>
    <scope>IDENTIFICATION</scope>
</reference>
<dbReference type="PANTHER" id="PTHR23033">
    <property type="entry name" value="BETA1,3-GALACTOSYLTRANSFERASE"/>
    <property type="match status" value="1"/>
</dbReference>
<dbReference type="PANTHER" id="PTHR23033:SF14">
    <property type="entry name" value="GLYCOPROTEIN-N-ACETYLGALACTOSAMINE 3-BETA-GALACTOSYLTRANSFERASE 1-RELATED"/>
    <property type="match status" value="1"/>
</dbReference>
<evidence type="ECO:0000256" key="8">
    <source>
        <dbReference type="ARBA" id="ARBA00022741"/>
    </source>
</evidence>
<evidence type="ECO:0000313" key="14">
    <source>
        <dbReference type="Proteomes" id="UP000504615"/>
    </source>
</evidence>
<accession>A0A6I9W0H3</accession>
<keyword evidence="8" id="KW-0547">Nucleotide-binding</keyword>
<evidence type="ECO:0000256" key="6">
    <source>
        <dbReference type="ARBA" id="ARBA00022679"/>
    </source>
</evidence>
<comment type="similarity">
    <text evidence="3">Belongs to the glycosyltransferase 31 family. Beta3-Gal-T subfamily.</text>
</comment>
<evidence type="ECO:0000256" key="10">
    <source>
        <dbReference type="ARBA" id="ARBA00022989"/>
    </source>
</evidence>
<protein>
    <recommendedName>
        <fullName evidence="4">N-acetylgalactosaminide beta-1,3-galactosyltransferase</fullName>
        <ecNumber evidence="4">2.4.1.122</ecNumber>
    </recommendedName>
</protein>
<gene>
    <name evidence="15" type="primary">LOC105424552</name>
</gene>
<dbReference type="Pfam" id="PF02434">
    <property type="entry name" value="Fringe"/>
    <property type="match status" value="1"/>
</dbReference>
<evidence type="ECO:0000259" key="13">
    <source>
        <dbReference type="Pfam" id="PF02434"/>
    </source>
</evidence>
<dbReference type="Gene3D" id="3.90.550.50">
    <property type="match status" value="1"/>
</dbReference>
<evidence type="ECO:0000256" key="1">
    <source>
        <dbReference type="ARBA" id="ARBA00004606"/>
    </source>
</evidence>
<evidence type="ECO:0000256" key="2">
    <source>
        <dbReference type="ARBA" id="ARBA00004922"/>
    </source>
</evidence>
<evidence type="ECO:0000313" key="15">
    <source>
        <dbReference type="RefSeq" id="XP_011633146.1"/>
    </source>
</evidence>
<proteinExistence type="inferred from homology"/>
<evidence type="ECO:0000256" key="5">
    <source>
        <dbReference type="ARBA" id="ARBA00022676"/>
    </source>
</evidence>
<keyword evidence="14" id="KW-1185">Reference proteome</keyword>
<feature type="transmembrane region" description="Helical" evidence="12">
    <location>
        <begin position="12"/>
        <end position="33"/>
    </location>
</feature>
<keyword evidence="7 12" id="KW-0812">Transmembrane</keyword>
<dbReference type="EC" id="2.4.1.122" evidence="4"/>
<evidence type="ECO:0000256" key="11">
    <source>
        <dbReference type="ARBA" id="ARBA00023136"/>
    </source>
</evidence>
<feature type="domain" description="Fringe-like glycosyltransferase" evidence="13">
    <location>
        <begin position="142"/>
        <end position="234"/>
    </location>
</feature>
<comment type="pathway">
    <text evidence="2">Protein modification; protein glycosylation.</text>
</comment>
<keyword evidence="6" id="KW-0808">Transferase</keyword>
<sequence>MRFRFLKQRSVFLIGTGIGFILPLLFALLRNILVTELIIDRDLSLWQPEYYLNKKLHHEEIVLQLWKKVNKTLDHVNNITYHAWLAAQNLKLHKIDLDEYLYGPQKGDNAKEIESIEWNWLRKKASVTCIVFVEKLKLGKSIKATWGRRCDNIYFFGHRLKDANLPIININIKIVSSWQLLCEAMNYIWNDKTADKLQWILFVKDDTMVIPENLRYMVAPLDHRHDFYLGHPVVLWGQTYNVAQSGYVLSKGALGKIVQMFNTTEKCIKGGKYWKKEDYYLGKHLSFLGIRPSDTRDQYLRGTFHGYSLQNLLWGIAKPDSYFTRAVYPIKGECCSPISVTFSASESDKMHTLNYLLYQLHVLNSESRFGNIRAKVSVRDEDVWKIALQEEFNITHLSDISSDVYYEIWHSRYSEPEQLKVTKNYRMTPDALNCLLANYKAGNSSTLNCKTKNIIDDTKN</sequence>
<dbReference type="GO" id="GO:0000166">
    <property type="term" value="F:nucleotide binding"/>
    <property type="evidence" value="ECO:0007669"/>
    <property type="project" value="UniProtKB-KW"/>
</dbReference>
<keyword evidence="11 12" id="KW-0472">Membrane</keyword>
<keyword evidence="9" id="KW-0735">Signal-anchor</keyword>
<comment type="subcellular location">
    <subcellularLocation>
        <location evidence="1">Membrane</location>
        <topology evidence="1">Single-pass type II membrane protein</topology>
    </subcellularLocation>
</comment>
<dbReference type="InterPro" id="IPR026050">
    <property type="entry name" value="C1GALT1/C1GALT1_chp1"/>
</dbReference>
<dbReference type="KEGG" id="pbar:105424552"/>
<dbReference type="OrthoDB" id="414175at2759"/>
<dbReference type="GO" id="GO:0016263">
    <property type="term" value="F:glycoprotein-N-acetylgalactosamine 3-beta-galactosyltransferase activity"/>
    <property type="evidence" value="ECO:0007669"/>
    <property type="project" value="UniProtKB-EC"/>
</dbReference>
<evidence type="ECO:0000256" key="4">
    <source>
        <dbReference type="ARBA" id="ARBA00012557"/>
    </source>
</evidence>
<name>A0A6I9W0H3_9HYME</name>
<keyword evidence="5" id="KW-0328">Glycosyltransferase</keyword>